<evidence type="ECO:0000256" key="6">
    <source>
        <dbReference type="ARBA" id="ARBA00023136"/>
    </source>
</evidence>
<dbReference type="GO" id="GO:0055085">
    <property type="term" value="P:transmembrane transport"/>
    <property type="evidence" value="ECO:0007669"/>
    <property type="project" value="InterPro"/>
</dbReference>
<dbReference type="PROSITE" id="PS50928">
    <property type="entry name" value="ABC_TM1"/>
    <property type="match status" value="1"/>
</dbReference>
<organism evidence="9 10">
    <name type="scientific">Paenibacillus tianmuensis</name>
    <dbReference type="NCBI Taxonomy" id="624147"/>
    <lineage>
        <taxon>Bacteria</taxon>
        <taxon>Bacillati</taxon>
        <taxon>Bacillota</taxon>
        <taxon>Bacilli</taxon>
        <taxon>Bacillales</taxon>
        <taxon>Paenibacillaceae</taxon>
        <taxon>Paenibacillus</taxon>
    </lineage>
</organism>
<dbReference type="Gene3D" id="1.10.3720.10">
    <property type="entry name" value="MetI-like"/>
    <property type="match status" value="1"/>
</dbReference>
<evidence type="ECO:0000313" key="10">
    <source>
        <dbReference type="Proteomes" id="UP000198601"/>
    </source>
</evidence>
<dbReference type="Proteomes" id="UP000198601">
    <property type="component" value="Unassembled WGS sequence"/>
</dbReference>
<feature type="transmembrane region" description="Helical" evidence="7">
    <location>
        <begin position="240"/>
        <end position="260"/>
    </location>
</feature>
<keyword evidence="3" id="KW-1003">Cell membrane</keyword>
<dbReference type="PANTHER" id="PTHR43744">
    <property type="entry name" value="ABC TRANSPORTER PERMEASE PROTEIN MG189-RELATED-RELATED"/>
    <property type="match status" value="1"/>
</dbReference>
<feature type="transmembrane region" description="Helical" evidence="7">
    <location>
        <begin position="74"/>
        <end position="95"/>
    </location>
</feature>
<proteinExistence type="inferred from homology"/>
<keyword evidence="2 7" id="KW-0813">Transport</keyword>
<evidence type="ECO:0000313" key="9">
    <source>
        <dbReference type="EMBL" id="SCW79101.1"/>
    </source>
</evidence>
<dbReference type="InterPro" id="IPR000515">
    <property type="entry name" value="MetI-like"/>
</dbReference>
<feature type="transmembrane region" description="Helical" evidence="7">
    <location>
        <begin position="12"/>
        <end position="31"/>
    </location>
</feature>
<reference evidence="10" key="1">
    <citation type="submission" date="2016-10" db="EMBL/GenBank/DDBJ databases">
        <authorList>
            <person name="Varghese N."/>
            <person name="Submissions S."/>
        </authorList>
    </citation>
    <scope>NUCLEOTIDE SEQUENCE [LARGE SCALE GENOMIC DNA]</scope>
    <source>
        <strain evidence="10">CGMCC 1.8946</strain>
    </source>
</reference>
<dbReference type="InterPro" id="IPR035906">
    <property type="entry name" value="MetI-like_sf"/>
</dbReference>
<keyword evidence="4 7" id="KW-0812">Transmembrane</keyword>
<feature type="transmembrane region" description="Helical" evidence="7">
    <location>
        <begin position="182"/>
        <end position="204"/>
    </location>
</feature>
<name>A0A1G4TCN5_9BACL</name>
<evidence type="ECO:0000256" key="1">
    <source>
        <dbReference type="ARBA" id="ARBA00004651"/>
    </source>
</evidence>
<dbReference type="PANTHER" id="PTHR43744:SF12">
    <property type="entry name" value="ABC TRANSPORTER PERMEASE PROTEIN MG189-RELATED"/>
    <property type="match status" value="1"/>
</dbReference>
<gene>
    <name evidence="9" type="ORF">SAMN04487970_104816</name>
</gene>
<evidence type="ECO:0000256" key="2">
    <source>
        <dbReference type="ARBA" id="ARBA00022448"/>
    </source>
</evidence>
<keyword evidence="5 7" id="KW-1133">Transmembrane helix</keyword>
<dbReference type="CDD" id="cd06261">
    <property type="entry name" value="TM_PBP2"/>
    <property type="match status" value="1"/>
</dbReference>
<dbReference type="RefSeq" id="WP_090675721.1">
    <property type="nucleotide sequence ID" value="NZ_FMTT01000048.1"/>
</dbReference>
<dbReference type="Pfam" id="PF00528">
    <property type="entry name" value="BPD_transp_1"/>
    <property type="match status" value="1"/>
</dbReference>
<protein>
    <submittedName>
        <fullName evidence="9">Multiple sugar transport system permease protein</fullName>
    </submittedName>
</protein>
<dbReference type="STRING" id="624147.SAMN04487970_104816"/>
<evidence type="ECO:0000256" key="3">
    <source>
        <dbReference type="ARBA" id="ARBA00022475"/>
    </source>
</evidence>
<keyword evidence="9" id="KW-0762">Sugar transport</keyword>
<dbReference type="EMBL" id="FMTT01000048">
    <property type="protein sequence ID" value="SCW79101.1"/>
    <property type="molecule type" value="Genomic_DNA"/>
</dbReference>
<accession>A0A1G4TCN5</accession>
<feature type="transmembrane region" description="Helical" evidence="7">
    <location>
        <begin position="138"/>
        <end position="161"/>
    </location>
</feature>
<comment type="similarity">
    <text evidence="7">Belongs to the binding-protein-dependent transport system permease family.</text>
</comment>
<feature type="transmembrane region" description="Helical" evidence="7">
    <location>
        <begin position="107"/>
        <end position="132"/>
    </location>
</feature>
<evidence type="ECO:0000259" key="8">
    <source>
        <dbReference type="PROSITE" id="PS50928"/>
    </source>
</evidence>
<evidence type="ECO:0000256" key="7">
    <source>
        <dbReference type="RuleBase" id="RU363032"/>
    </source>
</evidence>
<feature type="domain" description="ABC transmembrane type-1" evidence="8">
    <location>
        <begin position="70"/>
        <end position="261"/>
    </location>
</feature>
<evidence type="ECO:0000256" key="5">
    <source>
        <dbReference type="ARBA" id="ARBA00022989"/>
    </source>
</evidence>
<dbReference type="OrthoDB" id="151346at2"/>
<keyword evidence="6 7" id="KW-0472">Membrane</keyword>
<dbReference type="GO" id="GO:0005886">
    <property type="term" value="C:plasma membrane"/>
    <property type="evidence" value="ECO:0007669"/>
    <property type="project" value="UniProtKB-SubCell"/>
</dbReference>
<dbReference type="AlphaFoldDB" id="A0A1G4TCN5"/>
<keyword evidence="10" id="KW-1185">Reference proteome</keyword>
<sequence>MAFRSKFSAAEAGKHLFLIVTCLFVFYPFLIMLQMSVKDVGQIIYGFFEIKPPFHLENYAVAWKRVSPMVWNSLIISGGTALLAVVTAAMAGYAFGRMTFPGREPMFWVIFAKLFLPGVLNLVPSFVLAWKLGLLDTYWAVILFGASGALPFWVFVIRTFVRQQPQELFDCAKIDGAGEGQTFVWIAVPLLRPMIALLTINVFVAEWNNYIWPLVTLTTPAKRPLTVGLAFLTSSYPGDYGQLMAGYAIASIPLLLLFIFGMKQFVQGLTSGAIKI</sequence>
<evidence type="ECO:0000256" key="4">
    <source>
        <dbReference type="ARBA" id="ARBA00022692"/>
    </source>
</evidence>
<dbReference type="SUPFAM" id="SSF161098">
    <property type="entry name" value="MetI-like"/>
    <property type="match status" value="1"/>
</dbReference>
<comment type="subcellular location">
    <subcellularLocation>
        <location evidence="1 7">Cell membrane</location>
        <topology evidence="1 7">Multi-pass membrane protein</topology>
    </subcellularLocation>
</comment>